<keyword evidence="3" id="KW-1185">Reference proteome</keyword>
<dbReference type="RefSeq" id="WP_186913322.1">
    <property type="nucleotide sequence ID" value="NZ_JACOFV010000014.1"/>
</dbReference>
<name>A0A923HRI0_9BURK</name>
<dbReference type="Gene3D" id="3.40.50.12370">
    <property type="match status" value="1"/>
</dbReference>
<evidence type="ECO:0000313" key="3">
    <source>
        <dbReference type="Proteomes" id="UP000634011"/>
    </source>
</evidence>
<keyword evidence="1" id="KW-0175">Coiled coil</keyword>
<comment type="caution">
    <text evidence="2">The sequence shown here is derived from an EMBL/GenBank/DDBJ whole genome shotgun (WGS) entry which is preliminary data.</text>
</comment>
<protein>
    <submittedName>
        <fullName evidence="2">Universal stress protein</fullName>
    </submittedName>
</protein>
<dbReference type="SUPFAM" id="SSF52402">
    <property type="entry name" value="Adenine nucleotide alpha hydrolases-like"/>
    <property type="match status" value="1"/>
</dbReference>
<reference evidence="2" key="1">
    <citation type="submission" date="2020-08" db="EMBL/GenBank/DDBJ databases">
        <title>Novel species isolated from subtropical streams in China.</title>
        <authorList>
            <person name="Lu H."/>
        </authorList>
    </citation>
    <scope>NUCLEOTIDE SEQUENCE</scope>
    <source>
        <strain evidence="2">KACC 12607</strain>
    </source>
</reference>
<dbReference type="Proteomes" id="UP000634011">
    <property type="component" value="Unassembled WGS sequence"/>
</dbReference>
<dbReference type="AlphaFoldDB" id="A0A923HRI0"/>
<organism evidence="2 3">
    <name type="scientific">Undibacterium jejuense</name>
    <dbReference type="NCBI Taxonomy" id="1344949"/>
    <lineage>
        <taxon>Bacteria</taxon>
        <taxon>Pseudomonadati</taxon>
        <taxon>Pseudomonadota</taxon>
        <taxon>Betaproteobacteria</taxon>
        <taxon>Burkholderiales</taxon>
        <taxon>Oxalobacteraceae</taxon>
        <taxon>Undibacterium</taxon>
    </lineage>
</organism>
<accession>A0A923HRI0</accession>
<proteinExistence type="predicted"/>
<sequence>MTYANLMVNLELGADNHNLIHVAGQLAERFNANVIGIVGCSPMQMPYGDGYINGDLMKDELDRAQAEMLELETEFRTSLQSIAGSLSWRSSAICPSIADYVVGEACIADLLIAKAADHVESESTRHMNNGDVLMQLGRPMMLIPASCRELHLQTMMIAWKDTMESRRAIYDALPMLKKATKVILMEIAALDEQDNIKLQHAVVIEWLARHQIKASSLTIVATDEEAEKLREIATEMNVDLLVAGAYGHSRIREWVAGGMTREILQSQTYCSMLSH</sequence>
<gene>
    <name evidence="2" type="ORF">H8K32_14835</name>
</gene>
<dbReference type="EMBL" id="JACOFV010000014">
    <property type="protein sequence ID" value="MBC3863378.1"/>
    <property type="molecule type" value="Genomic_DNA"/>
</dbReference>
<evidence type="ECO:0000313" key="2">
    <source>
        <dbReference type="EMBL" id="MBC3863378.1"/>
    </source>
</evidence>
<feature type="coiled-coil region" evidence="1">
    <location>
        <begin position="54"/>
        <end position="81"/>
    </location>
</feature>
<dbReference type="CDD" id="cd00293">
    <property type="entry name" value="USP-like"/>
    <property type="match status" value="1"/>
</dbReference>
<evidence type="ECO:0000256" key="1">
    <source>
        <dbReference type="SAM" id="Coils"/>
    </source>
</evidence>